<keyword evidence="2" id="KW-1185">Reference proteome</keyword>
<dbReference type="EMBL" id="BOPF01000025">
    <property type="protein sequence ID" value="GIJ49220.1"/>
    <property type="molecule type" value="Genomic_DNA"/>
</dbReference>
<proteinExistence type="predicted"/>
<sequence>MGSHGYGEFSSTLYDRAGRAVQDWSSHGMMLVDRYGTIRGPEFGDPRRSAPMFRVFDSAGSLRAGPRLSGHDTTYPALDGDGNAVFWRDGKLLAVDTDLRVRELFGRDDRSVAMSRVLLLDGGRLLFALGDELLVFRDTGLAALDTVPWPCGDGNIHGNPVVAFE</sequence>
<evidence type="ECO:0000313" key="1">
    <source>
        <dbReference type="EMBL" id="GIJ49220.1"/>
    </source>
</evidence>
<accession>A0A8J3YSS6</accession>
<dbReference type="Proteomes" id="UP000619260">
    <property type="component" value="Unassembled WGS sequence"/>
</dbReference>
<comment type="caution">
    <text evidence="1">The sequence shown here is derived from an EMBL/GenBank/DDBJ whole genome shotgun (WGS) entry which is preliminary data.</text>
</comment>
<evidence type="ECO:0000313" key="2">
    <source>
        <dbReference type="Proteomes" id="UP000619260"/>
    </source>
</evidence>
<reference evidence="1" key="1">
    <citation type="submission" date="2021-01" db="EMBL/GenBank/DDBJ databases">
        <title>Whole genome shotgun sequence of Virgisporangium aliadipatigenens NBRC 105644.</title>
        <authorList>
            <person name="Komaki H."/>
            <person name="Tamura T."/>
        </authorList>
    </citation>
    <scope>NUCLEOTIDE SEQUENCE</scope>
    <source>
        <strain evidence="1">NBRC 105644</strain>
    </source>
</reference>
<name>A0A8J3YSS6_9ACTN</name>
<gene>
    <name evidence="1" type="ORF">Val02_61060</name>
</gene>
<dbReference type="AlphaFoldDB" id="A0A8J3YSS6"/>
<organism evidence="1 2">
    <name type="scientific">Virgisporangium aliadipatigenens</name>
    <dbReference type="NCBI Taxonomy" id="741659"/>
    <lineage>
        <taxon>Bacteria</taxon>
        <taxon>Bacillati</taxon>
        <taxon>Actinomycetota</taxon>
        <taxon>Actinomycetes</taxon>
        <taxon>Micromonosporales</taxon>
        <taxon>Micromonosporaceae</taxon>
        <taxon>Virgisporangium</taxon>
    </lineage>
</organism>
<protein>
    <submittedName>
        <fullName evidence="1">Uncharacterized protein</fullName>
    </submittedName>
</protein>